<dbReference type="Gene3D" id="2.60.40.1610">
    <property type="entry name" value="Domain of unknown function DUF1254"/>
    <property type="match status" value="1"/>
</dbReference>
<dbReference type="InterPro" id="IPR010679">
    <property type="entry name" value="DUF1254"/>
</dbReference>
<keyword evidence="6" id="KW-1185">Reference proteome</keyword>
<sequence>MAKLRVLIVAIAALTGSAVQAAPSMLQSPPPKSVAEVPKIPSGTVITKETADVIARDTYLWGWAIVNAFHRRASFANAPEPGLQGGILPVAPTGYVSMLSHYIAPEQRWVAHPNQDVVYGFGYAAVDKEPVVLQVPDFGNRFWVYALYDARSDEFSQIGKQYGTKPGSYLVVGPKWKGSVPKGITGVVHAPTDLVAMGPRIFLDDSDADRAAIQKVLNQVVIYPLSKYDGKKKTTDWSKAPHFPAPSSADPNSKSETSWVNPETFFDELPAILDQVPPLPGEESRYAIMRALLDAANKDAEIMKAIKLAAAETEKNVIGPLFNFRTNGITLDGGWNTPRNGAAFGYDYITRTATAKSNMYVNKPTETRYFFIEVDGDGQRLSGDHRYTLTFPKGKTPPVNGFWSLTMYGPQHFFAPNDLKRYSVGTKNVKNMAYNGDGSLTVYVQNDSPGKDKEANWLPAPKGEFEMTIRTYWPKPEVNAGGWTPPAVMRAK</sequence>
<dbReference type="PANTHER" id="PTHR36509">
    <property type="entry name" value="BLL3101 PROTEIN"/>
    <property type="match status" value="1"/>
</dbReference>
<evidence type="ECO:0000259" key="3">
    <source>
        <dbReference type="Pfam" id="PF06742"/>
    </source>
</evidence>
<name>A0ABY8GW44_9BURK</name>
<dbReference type="SUPFAM" id="SSF160935">
    <property type="entry name" value="VPA0735-like"/>
    <property type="match status" value="1"/>
</dbReference>
<feature type="signal peptide" evidence="2">
    <location>
        <begin position="1"/>
        <end position="21"/>
    </location>
</feature>
<dbReference type="InterPro" id="IPR037049">
    <property type="entry name" value="DUF1214_C_sf"/>
</dbReference>
<feature type="domain" description="DUF1214" evidence="3">
    <location>
        <begin position="367"/>
        <end position="475"/>
    </location>
</feature>
<evidence type="ECO:0000256" key="1">
    <source>
        <dbReference type="SAM" id="MobiDB-lite"/>
    </source>
</evidence>
<accession>A0ABY8GW44</accession>
<feature type="compositionally biased region" description="Polar residues" evidence="1">
    <location>
        <begin position="249"/>
        <end position="258"/>
    </location>
</feature>
<reference evidence="5 6" key="1">
    <citation type="submission" date="2023-03" db="EMBL/GenBank/DDBJ databases">
        <title>Achromobacter spanius LIG8.</title>
        <authorList>
            <person name="Shrestha S."/>
        </authorList>
    </citation>
    <scope>NUCLEOTIDE SEQUENCE [LARGE SCALE GENOMIC DNA]</scope>
    <source>
        <strain evidence="5 6">LIG8</strain>
    </source>
</reference>
<dbReference type="InterPro" id="IPR037050">
    <property type="entry name" value="DUF1254_sf"/>
</dbReference>
<dbReference type="Pfam" id="PF06863">
    <property type="entry name" value="DUF1254"/>
    <property type="match status" value="1"/>
</dbReference>
<protein>
    <submittedName>
        <fullName evidence="5">DUF1254 domain-containing protein</fullName>
    </submittedName>
</protein>
<gene>
    <name evidence="5" type="ORF">P8T11_02315</name>
</gene>
<feature type="chain" id="PRO_5045544354" evidence="2">
    <location>
        <begin position="22"/>
        <end position="492"/>
    </location>
</feature>
<evidence type="ECO:0000313" key="5">
    <source>
        <dbReference type="EMBL" id="WFP08734.1"/>
    </source>
</evidence>
<evidence type="ECO:0000259" key="4">
    <source>
        <dbReference type="Pfam" id="PF06863"/>
    </source>
</evidence>
<feature type="domain" description="DUF1254" evidence="4">
    <location>
        <begin position="97"/>
        <end position="224"/>
    </location>
</feature>
<proteinExistence type="predicted"/>
<feature type="region of interest" description="Disordered" evidence="1">
    <location>
        <begin position="235"/>
        <end position="258"/>
    </location>
</feature>
<dbReference type="Proteomes" id="UP001214170">
    <property type="component" value="Chromosome"/>
</dbReference>
<dbReference type="InterPro" id="IPR010621">
    <property type="entry name" value="DUF1214"/>
</dbReference>
<dbReference type="Pfam" id="PF06742">
    <property type="entry name" value="DUF1214"/>
    <property type="match status" value="1"/>
</dbReference>
<dbReference type="PANTHER" id="PTHR36509:SF2">
    <property type="entry name" value="BLL3101 PROTEIN"/>
    <property type="match status" value="1"/>
</dbReference>
<keyword evidence="2" id="KW-0732">Signal</keyword>
<dbReference type="Gene3D" id="2.60.120.600">
    <property type="entry name" value="Domain of unknown function DUF1214, C-terminal domain"/>
    <property type="match status" value="1"/>
</dbReference>
<dbReference type="RefSeq" id="WP_268078522.1">
    <property type="nucleotide sequence ID" value="NZ_CP106885.1"/>
</dbReference>
<evidence type="ECO:0000256" key="2">
    <source>
        <dbReference type="SAM" id="SignalP"/>
    </source>
</evidence>
<dbReference type="EMBL" id="CP121261">
    <property type="protein sequence ID" value="WFP08734.1"/>
    <property type="molecule type" value="Genomic_DNA"/>
</dbReference>
<organism evidence="5 6">
    <name type="scientific">Achromobacter spanius</name>
    <dbReference type="NCBI Taxonomy" id="217203"/>
    <lineage>
        <taxon>Bacteria</taxon>
        <taxon>Pseudomonadati</taxon>
        <taxon>Pseudomonadota</taxon>
        <taxon>Betaproteobacteria</taxon>
        <taxon>Burkholderiales</taxon>
        <taxon>Alcaligenaceae</taxon>
        <taxon>Achromobacter</taxon>
    </lineage>
</organism>
<evidence type="ECO:0000313" key="6">
    <source>
        <dbReference type="Proteomes" id="UP001214170"/>
    </source>
</evidence>